<protein>
    <recommendedName>
        <fullName evidence="2">dual-specificity kinase</fullName>
        <ecNumber evidence="2">2.7.12.1</ecNumber>
    </recommendedName>
</protein>
<dbReference type="GeneID" id="19947875"/>
<dbReference type="Gene3D" id="3.30.200.20">
    <property type="entry name" value="Phosphorylase Kinase, domain 1"/>
    <property type="match status" value="1"/>
</dbReference>
<dbReference type="InterPro" id="IPR050494">
    <property type="entry name" value="Ser_Thr_dual-spec_kinase"/>
</dbReference>
<dbReference type="FunCoup" id="T0RS91">
    <property type="interactions" value="43"/>
</dbReference>
<evidence type="ECO:0000256" key="1">
    <source>
        <dbReference type="ARBA" id="ARBA00008867"/>
    </source>
</evidence>
<dbReference type="SMART" id="SM00220">
    <property type="entry name" value="S_TKc"/>
    <property type="match status" value="1"/>
</dbReference>
<evidence type="ECO:0000256" key="4">
    <source>
        <dbReference type="ARBA" id="ARBA00022679"/>
    </source>
</evidence>
<keyword evidence="5 11" id="KW-0547">Nucleotide-binding</keyword>
<feature type="compositionally biased region" description="Basic and acidic residues" evidence="12">
    <location>
        <begin position="132"/>
        <end position="144"/>
    </location>
</feature>
<dbReference type="PROSITE" id="PS00107">
    <property type="entry name" value="PROTEIN_KINASE_ATP"/>
    <property type="match status" value="1"/>
</dbReference>
<feature type="domain" description="Protein kinase" evidence="13">
    <location>
        <begin position="224"/>
        <end position="520"/>
    </location>
</feature>
<evidence type="ECO:0000256" key="2">
    <source>
        <dbReference type="ARBA" id="ARBA00013203"/>
    </source>
</evidence>
<dbReference type="EMBL" id="JH767151">
    <property type="protein sequence ID" value="EQC35438.1"/>
    <property type="molecule type" value="Genomic_DNA"/>
</dbReference>
<evidence type="ECO:0000256" key="5">
    <source>
        <dbReference type="ARBA" id="ARBA00022741"/>
    </source>
</evidence>
<dbReference type="GO" id="GO:0004712">
    <property type="term" value="F:protein serine/threonine/tyrosine kinase activity"/>
    <property type="evidence" value="ECO:0007669"/>
    <property type="project" value="UniProtKB-EC"/>
</dbReference>
<evidence type="ECO:0000256" key="11">
    <source>
        <dbReference type="PROSITE-ProRule" id="PRU10141"/>
    </source>
</evidence>
<feature type="region of interest" description="Disordered" evidence="12">
    <location>
        <begin position="523"/>
        <end position="552"/>
    </location>
</feature>
<feature type="compositionally biased region" description="Basic and acidic residues" evidence="12">
    <location>
        <begin position="538"/>
        <end position="552"/>
    </location>
</feature>
<dbReference type="GO" id="GO:0005524">
    <property type="term" value="F:ATP binding"/>
    <property type="evidence" value="ECO:0007669"/>
    <property type="project" value="UniProtKB-UniRule"/>
</dbReference>
<feature type="binding site" evidence="11">
    <location>
        <position position="253"/>
    </location>
    <ligand>
        <name>ATP</name>
        <dbReference type="ChEBI" id="CHEBI:30616"/>
    </ligand>
</feature>
<evidence type="ECO:0000313" key="15">
    <source>
        <dbReference type="Proteomes" id="UP000030762"/>
    </source>
</evidence>
<evidence type="ECO:0000256" key="12">
    <source>
        <dbReference type="SAM" id="MobiDB-lite"/>
    </source>
</evidence>
<sequence length="552" mass="61528">MRAFGRPIELPSLRDRFHLGRTAPVAVEKEPARSTSIPSLAVSMRERKEPSDPPPSNPRLQPMRPPEPNNKPRDSAKPKAPDATKPDSSSATKAQVDAKTAKENAPSKVAETSMATAVPRPPTEPRPPPKQPAKDPPRGYDHNRGQNKGLESAPTSVQTPQAVLETASQELTDFEKTEILAVEKVYYYGTLASKTRANAVGNDGFDDENGDYLGNVHDHIAYRYEIVGHLGRGSFGQVLKCHDRAARAMVAVKIVRNKQKFQEQSIVEAQLLSHMKQADSDGKSNIIRLHESFTFRCHLCMSFELLSLNLYEHLRLEQFRGLPVLLIKKMAVEMLLALSFLKAQRIVHCDLKPENILLKKPKTHLVALIDFGSSCFENATFFTYIQSRFYRAPEVILGLPYGHPIDMWSFGCIIGELFTGYPIFPGENEAEQLACIMEVLDVPPASMVASCKRRKNFFDEAGEPLQLVNSRGRKRRPKSRELRALLKNPDGKMTDFVARCLAWDPAVRLTPSDALAHEWLLDVKPPPKPARNSVAKAKPKEAADSGKELLPI</sequence>
<dbReference type="InParanoid" id="T0RS91"/>
<dbReference type="Proteomes" id="UP000030762">
    <property type="component" value="Unassembled WGS sequence"/>
</dbReference>
<name>T0RS91_SAPDV</name>
<evidence type="ECO:0000259" key="13">
    <source>
        <dbReference type="PROSITE" id="PS50011"/>
    </source>
</evidence>
<dbReference type="PANTHER" id="PTHR24058">
    <property type="entry name" value="DUAL SPECIFICITY PROTEIN KINASE"/>
    <property type="match status" value="1"/>
</dbReference>
<feature type="compositionally biased region" description="Basic and acidic residues" evidence="12">
    <location>
        <begin position="70"/>
        <end position="85"/>
    </location>
</feature>
<dbReference type="Gene3D" id="1.10.510.10">
    <property type="entry name" value="Transferase(Phosphotransferase) domain 1"/>
    <property type="match status" value="1"/>
</dbReference>
<dbReference type="AlphaFoldDB" id="T0RS91"/>
<evidence type="ECO:0000256" key="6">
    <source>
        <dbReference type="ARBA" id="ARBA00022777"/>
    </source>
</evidence>
<dbReference type="GO" id="GO:0004674">
    <property type="term" value="F:protein serine/threonine kinase activity"/>
    <property type="evidence" value="ECO:0007669"/>
    <property type="project" value="UniProtKB-KW"/>
</dbReference>
<dbReference type="CDD" id="cd14210">
    <property type="entry name" value="PKc_DYRK"/>
    <property type="match status" value="1"/>
</dbReference>
<dbReference type="InterPro" id="IPR017441">
    <property type="entry name" value="Protein_kinase_ATP_BS"/>
</dbReference>
<dbReference type="eggNOG" id="KOG0667">
    <property type="taxonomic scope" value="Eukaryota"/>
</dbReference>
<dbReference type="RefSeq" id="XP_008611188.1">
    <property type="nucleotide sequence ID" value="XM_008612966.1"/>
</dbReference>
<keyword evidence="4" id="KW-0808">Transferase</keyword>
<dbReference type="PROSITE" id="PS50011">
    <property type="entry name" value="PROTEIN_KINASE_DOM"/>
    <property type="match status" value="1"/>
</dbReference>
<dbReference type="InterPro" id="IPR042521">
    <property type="entry name" value="DYRK"/>
</dbReference>
<dbReference type="InterPro" id="IPR008271">
    <property type="entry name" value="Ser/Thr_kinase_AS"/>
</dbReference>
<dbReference type="PROSITE" id="PS00108">
    <property type="entry name" value="PROTEIN_KINASE_ST"/>
    <property type="match status" value="1"/>
</dbReference>
<dbReference type="GO" id="GO:0005737">
    <property type="term" value="C:cytoplasm"/>
    <property type="evidence" value="ECO:0007669"/>
    <property type="project" value="TreeGrafter"/>
</dbReference>
<comment type="catalytic activity">
    <reaction evidence="8">
        <text>L-seryl-[protein] + ATP = O-phospho-L-seryl-[protein] + ADP + H(+)</text>
        <dbReference type="Rhea" id="RHEA:17989"/>
        <dbReference type="Rhea" id="RHEA-COMP:9863"/>
        <dbReference type="Rhea" id="RHEA-COMP:11604"/>
        <dbReference type="ChEBI" id="CHEBI:15378"/>
        <dbReference type="ChEBI" id="CHEBI:29999"/>
        <dbReference type="ChEBI" id="CHEBI:30616"/>
        <dbReference type="ChEBI" id="CHEBI:83421"/>
        <dbReference type="ChEBI" id="CHEBI:456216"/>
        <dbReference type="EC" id="2.7.12.1"/>
    </reaction>
</comment>
<evidence type="ECO:0000256" key="3">
    <source>
        <dbReference type="ARBA" id="ARBA00022527"/>
    </source>
</evidence>
<feature type="compositionally biased region" description="Pro residues" evidence="12">
    <location>
        <begin position="119"/>
        <end position="131"/>
    </location>
</feature>
<organism evidence="14 15">
    <name type="scientific">Saprolegnia diclina (strain VS20)</name>
    <dbReference type="NCBI Taxonomy" id="1156394"/>
    <lineage>
        <taxon>Eukaryota</taxon>
        <taxon>Sar</taxon>
        <taxon>Stramenopiles</taxon>
        <taxon>Oomycota</taxon>
        <taxon>Saprolegniomycetes</taxon>
        <taxon>Saprolegniales</taxon>
        <taxon>Saprolegniaceae</taxon>
        <taxon>Saprolegnia</taxon>
    </lineage>
</organism>
<comment type="similarity">
    <text evidence="1">Belongs to the protein kinase superfamily. CMGC Ser/Thr protein kinase family. MNB/DYRK subfamily.</text>
</comment>
<dbReference type="InterPro" id="IPR000719">
    <property type="entry name" value="Prot_kinase_dom"/>
</dbReference>
<keyword evidence="15" id="KW-1185">Reference proteome</keyword>
<feature type="compositionally biased region" description="Pro residues" evidence="12">
    <location>
        <begin position="52"/>
        <end position="69"/>
    </location>
</feature>
<dbReference type="GO" id="GO:0005856">
    <property type="term" value="C:cytoskeleton"/>
    <property type="evidence" value="ECO:0007669"/>
    <property type="project" value="TreeGrafter"/>
</dbReference>
<comment type="catalytic activity">
    <reaction evidence="9">
        <text>L-threonyl-[protein] + ATP = O-phospho-L-threonyl-[protein] + ADP + H(+)</text>
        <dbReference type="Rhea" id="RHEA:46608"/>
        <dbReference type="Rhea" id="RHEA-COMP:11060"/>
        <dbReference type="Rhea" id="RHEA-COMP:11605"/>
        <dbReference type="ChEBI" id="CHEBI:15378"/>
        <dbReference type="ChEBI" id="CHEBI:30013"/>
        <dbReference type="ChEBI" id="CHEBI:30616"/>
        <dbReference type="ChEBI" id="CHEBI:61977"/>
        <dbReference type="ChEBI" id="CHEBI:456216"/>
        <dbReference type="EC" id="2.7.12.1"/>
    </reaction>
</comment>
<proteinExistence type="inferred from homology"/>
<evidence type="ECO:0000256" key="8">
    <source>
        <dbReference type="ARBA" id="ARBA00049003"/>
    </source>
</evidence>
<evidence type="ECO:0000256" key="7">
    <source>
        <dbReference type="ARBA" id="ARBA00022840"/>
    </source>
</evidence>
<dbReference type="OMA" id="MMIKERD"/>
<comment type="catalytic activity">
    <reaction evidence="10">
        <text>L-tyrosyl-[protein] + ATP = O-phospho-L-tyrosyl-[protein] + ADP + H(+)</text>
        <dbReference type="Rhea" id="RHEA:10596"/>
        <dbReference type="Rhea" id="RHEA-COMP:10136"/>
        <dbReference type="Rhea" id="RHEA-COMP:20101"/>
        <dbReference type="ChEBI" id="CHEBI:15378"/>
        <dbReference type="ChEBI" id="CHEBI:30616"/>
        <dbReference type="ChEBI" id="CHEBI:46858"/>
        <dbReference type="ChEBI" id="CHEBI:61978"/>
        <dbReference type="ChEBI" id="CHEBI:456216"/>
        <dbReference type="EC" id="2.7.12.1"/>
    </reaction>
</comment>
<dbReference type="SUPFAM" id="SSF56112">
    <property type="entry name" value="Protein kinase-like (PK-like)"/>
    <property type="match status" value="1"/>
</dbReference>
<keyword evidence="3" id="KW-0723">Serine/threonine-protein kinase</keyword>
<evidence type="ECO:0000256" key="10">
    <source>
        <dbReference type="ARBA" id="ARBA00051680"/>
    </source>
</evidence>
<evidence type="ECO:0000256" key="9">
    <source>
        <dbReference type="ARBA" id="ARBA00049308"/>
    </source>
</evidence>
<reference evidence="14 15" key="1">
    <citation type="submission" date="2012-04" db="EMBL/GenBank/DDBJ databases">
        <title>The Genome Sequence of Saprolegnia declina VS20.</title>
        <authorList>
            <consortium name="The Broad Institute Genome Sequencing Platform"/>
            <person name="Russ C."/>
            <person name="Nusbaum C."/>
            <person name="Tyler B."/>
            <person name="van West P."/>
            <person name="Dieguez-Uribeondo J."/>
            <person name="de Bruijn I."/>
            <person name="Tripathy S."/>
            <person name="Jiang R."/>
            <person name="Young S.K."/>
            <person name="Zeng Q."/>
            <person name="Gargeya S."/>
            <person name="Fitzgerald M."/>
            <person name="Haas B."/>
            <person name="Abouelleil A."/>
            <person name="Alvarado L."/>
            <person name="Arachchi H.M."/>
            <person name="Berlin A."/>
            <person name="Chapman S.B."/>
            <person name="Goldberg J."/>
            <person name="Griggs A."/>
            <person name="Gujja S."/>
            <person name="Hansen M."/>
            <person name="Howarth C."/>
            <person name="Imamovic A."/>
            <person name="Larimer J."/>
            <person name="McCowen C."/>
            <person name="Montmayeur A."/>
            <person name="Murphy C."/>
            <person name="Neiman D."/>
            <person name="Pearson M."/>
            <person name="Priest M."/>
            <person name="Roberts A."/>
            <person name="Saif S."/>
            <person name="Shea T."/>
            <person name="Sisk P."/>
            <person name="Sykes S."/>
            <person name="Wortman J."/>
            <person name="Nusbaum C."/>
            <person name="Birren B."/>
        </authorList>
    </citation>
    <scope>NUCLEOTIDE SEQUENCE [LARGE SCALE GENOMIC DNA]</scope>
    <source>
        <strain evidence="14 15">VS20</strain>
    </source>
</reference>
<feature type="region of interest" description="Disordered" evidence="12">
    <location>
        <begin position="18"/>
        <end position="160"/>
    </location>
</feature>
<keyword evidence="7 11" id="KW-0067">ATP-binding</keyword>
<keyword evidence="6 14" id="KW-0418">Kinase</keyword>
<evidence type="ECO:0000313" key="14">
    <source>
        <dbReference type="EMBL" id="EQC35438.1"/>
    </source>
</evidence>
<dbReference type="STRING" id="1156394.T0RS91"/>
<gene>
    <name evidence="14" type="ORF">SDRG_07148</name>
</gene>
<dbReference type="EC" id="2.7.12.1" evidence="2"/>
<accession>T0RS91</accession>
<dbReference type="VEuPathDB" id="FungiDB:SDRG_07148"/>
<dbReference type="Pfam" id="PF00069">
    <property type="entry name" value="Pkinase"/>
    <property type="match status" value="1"/>
</dbReference>
<dbReference type="InterPro" id="IPR011009">
    <property type="entry name" value="Kinase-like_dom_sf"/>
</dbReference>
<dbReference type="PANTHER" id="PTHR24058:SF22">
    <property type="entry name" value="DUAL SPECIFICITY TYROSINE-PHOSPHORYLATION-REGULATED KINASE 4"/>
    <property type="match status" value="1"/>
</dbReference>
<dbReference type="Gene3D" id="3.30.10.30">
    <property type="entry name" value="DYRK"/>
    <property type="match status" value="1"/>
</dbReference>
<dbReference type="OrthoDB" id="9332038at2759"/>